<evidence type="ECO:0000313" key="1">
    <source>
        <dbReference type="EMBL" id="CRK89334.1"/>
    </source>
</evidence>
<organism evidence="1 2">
    <name type="scientific">Clunio marinus</name>
    <dbReference type="NCBI Taxonomy" id="568069"/>
    <lineage>
        <taxon>Eukaryota</taxon>
        <taxon>Metazoa</taxon>
        <taxon>Ecdysozoa</taxon>
        <taxon>Arthropoda</taxon>
        <taxon>Hexapoda</taxon>
        <taxon>Insecta</taxon>
        <taxon>Pterygota</taxon>
        <taxon>Neoptera</taxon>
        <taxon>Endopterygota</taxon>
        <taxon>Diptera</taxon>
        <taxon>Nematocera</taxon>
        <taxon>Chironomoidea</taxon>
        <taxon>Chironomidae</taxon>
        <taxon>Clunio</taxon>
    </lineage>
</organism>
<proteinExistence type="predicted"/>
<evidence type="ECO:0000313" key="2">
    <source>
        <dbReference type="Proteomes" id="UP000183832"/>
    </source>
</evidence>
<accession>A0A1J1HS83</accession>
<dbReference type="Proteomes" id="UP000183832">
    <property type="component" value="Unassembled WGS sequence"/>
</dbReference>
<sequence length="59" mass="6873">MFASHRGNLSENSSEEEITNLHITYQHETIYDLALNHLETGRCADVKTTSRREKRKKVI</sequence>
<dbReference type="AlphaFoldDB" id="A0A1J1HS83"/>
<gene>
    <name evidence="1" type="ORF">CLUMA_CG003093</name>
</gene>
<dbReference type="EMBL" id="CVRI01000012">
    <property type="protein sequence ID" value="CRK89334.1"/>
    <property type="molecule type" value="Genomic_DNA"/>
</dbReference>
<protein>
    <submittedName>
        <fullName evidence="1">CLUMA_CG003093, isoform A</fullName>
    </submittedName>
</protein>
<reference evidence="1 2" key="1">
    <citation type="submission" date="2015-04" db="EMBL/GenBank/DDBJ databases">
        <authorList>
            <person name="Syromyatnikov M.Y."/>
            <person name="Popov V.N."/>
        </authorList>
    </citation>
    <scope>NUCLEOTIDE SEQUENCE [LARGE SCALE GENOMIC DNA]</scope>
</reference>
<keyword evidence="2" id="KW-1185">Reference proteome</keyword>
<name>A0A1J1HS83_9DIPT</name>